<dbReference type="EMBL" id="MLQS01000027">
    <property type="protein sequence ID" value="OIJ18747.1"/>
    <property type="molecule type" value="Genomic_DNA"/>
</dbReference>
<protein>
    <submittedName>
        <fullName evidence="1">Uncharacterized protein</fullName>
    </submittedName>
</protein>
<comment type="caution">
    <text evidence="1">The sequence shown here is derived from an EMBL/GenBank/DDBJ whole genome shotgun (WGS) entry which is preliminary data.</text>
</comment>
<dbReference type="AlphaFoldDB" id="A0A1S2M4A7"/>
<proteinExistence type="predicted"/>
<accession>A0A1S2M4A7</accession>
<name>A0A1S2M4A7_9BACI</name>
<dbReference type="Proteomes" id="UP000180057">
    <property type="component" value="Unassembled WGS sequence"/>
</dbReference>
<dbReference type="RefSeq" id="WP_071390662.1">
    <property type="nucleotide sequence ID" value="NZ_MLQS01000027.1"/>
</dbReference>
<reference evidence="1 2" key="1">
    <citation type="submission" date="2016-10" db="EMBL/GenBank/DDBJ databases">
        <title>Draft genome sequences of four alkaliphilic bacteria belonging to the Anaerobacillus genus.</title>
        <authorList>
            <person name="Bassil N.M."/>
            <person name="Lloyd J.R."/>
        </authorList>
    </citation>
    <scope>NUCLEOTIDE SEQUENCE [LARGE SCALE GENOMIC DNA]</scope>
    <source>
        <strain evidence="1 2">DSM 22531</strain>
    </source>
</reference>
<sequence length="180" mass="21122">MNYYSSSFSNPHYFQQQPYNYVNSYYPLQHLRYVHPYDLVYAVESKYLGEIQSRPDDLIQEDATCIGDNKGPYIDGEDWTLADFVKVKIRAYECLINVRVDVVGFKTQEYTLKRGQSDFEFKVNIPPYMTTFGPSGVHKVVGWMVGKSLWMRYEYRFGGRVRAQIKPFIAATFPQLRFSI</sequence>
<evidence type="ECO:0000313" key="1">
    <source>
        <dbReference type="EMBL" id="OIJ18747.1"/>
    </source>
</evidence>
<gene>
    <name evidence="1" type="ORF">BKP45_15800</name>
</gene>
<evidence type="ECO:0000313" key="2">
    <source>
        <dbReference type="Proteomes" id="UP000180057"/>
    </source>
</evidence>
<keyword evidence="2" id="KW-1185">Reference proteome</keyword>
<organism evidence="1 2">
    <name type="scientific">Anaerobacillus alkalidiazotrophicus</name>
    <dbReference type="NCBI Taxonomy" id="472963"/>
    <lineage>
        <taxon>Bacteria</taxon>
        <taxon>Bacillati</taxon>
        <taxon>Bacillota</taxon>
        <taxon>Bacilli</taxon>
        <taxon>Bacillales</taxon>
        <taxon>Bacillaceae</taxon>
        <taxon>Anaerobacillus</taxon>
    </lineage>
</organism>